<dbReference type="EMBL" id="RAPO01000001">
    <property type="protein sequence ID" value="RKD97934.1"/>
    <property type="molecule type" value="Genomic_DNA"/>
</dbReference>
<feature type="region of interest" description="Disordered" evidence="1">
    <location>
        <begin position="68"/>
        <end position="88"/>
    </location>
</feature>
<reference evidence="2 3" key="1">
    <citation type="submission" date="2018-09" db="EMBL/GenBank/DDBJ databases">
        <title>Genomic Encyclopedia of Archaeal and Bacterial Type Strains, Phase II (KMG-II): from individual species to whole genera.</title>
        <authorList>
            <person name="Goeker M."/>
        </authorList>
    </citation>
    <scope>NUCLEOTIDE SEQUENCE [LARGE SCALE GENOMIC DNA]</scope>
    <source>
        <strain evidence="2 3">DSM 13151</strain>
    </source>
</reference>
<accession>A0A3R7E1Q0</accession>
<evidence type="ECO:0000256" key="1">
    <source>
        <dbReference type="SAM" id="MobiDB-lite"/>
    </source>
</evidence>
<feature type="compositionally biased region" description="Polar residues" evidence="1">
    <location>
        <begin position="69"/>
        <end position="88"/>
    </location>
</feature>
<proteinExistence type="predicted"/>
<evidence type="ECO:0000313" key="3">
    <source>
        <dbReference type="Proteomes" id="UP000283805"/>
    </source>
</evidence>
<dbReference type="Proteomes" id="UP000283805">
    <property type="component" value="Unassembled WGS sequence"/>
</dbReference>
<name>A0A3R7E1Q0_9EURY</name>
<gene>
    <name evidence="2" type="ORF">ATJ93_0932</name>
</gene>
<keyword evidence="3" id="KW-1185">Reference proteome</keyword>
<protein>
    <submittedName>
        <fullName evidence="2">Uncharacterized protein</fullName>
    </submittedName>
</protein>
<organism evidence="2 3">
    <name type="scientific">Halopiger aswanensis</name>
    <dbReference type="NCBI Taxonomy" id="148449"/>
    <lineage>
        <taxon>Archaea</taxon>
        <taxon>Methanobacteriati</taxon>
        <taxon>Methanobacteriota</taxon>
        <taxon>Stenosarchaea group</taxon>
        <taxon>Halobacteria</taxon>
        <taxon>Halobacteriales</taxon>
        <taxon>Natrialbaceae</taxon>
        <taxon>Halopiger</taxon>
    </lineage>
</organism>
<evidence type="ECO:0000313" key="2">
    <source>
        <dbReference type="EMBL" id="RKD97934.1"/>
    </source>
</evidence>
<dbReference type="OrthoDB" id="176261at2157"/>
<dbReference type="RefSeq" id="WP_120243413.1">
    <property type="nucleotide sequence ID" value="NZ_RAPO01000001.1"/>
</dbReference>
<dbReference type="AlphaFoldDB" id="A0A3R7E1Q0"/>
<sequence>MKFCHTCDWFVDETDGATEQERSRLALEHFVETGHSIDSSGSVGRPTPPSICEELLIRDLLGVDADLDMSTSTAGTRPGTETETGSGA</sequence>
<comment type="caution">
    <text evidence="2">The sequence shown here is derived from an EMBL/GenBank/DDBJ whole genome shotgun (WGS) entry which is preliminary data.</text>
</comment>